<dbReference type="GO" id="GO:0004523">
    <property type="term" value="F:RNA-DNA hybrid ribonuclease activity"/>
    <property type="evidence" value="ECO:0007669"/>
    <property type="project" value="InterPro"/>
</dbReference>
<dbReference type="InterPro" id="IPR026960">
    <property type="entry name" value="RVT-Znf"/>
</dbReference>
<dbReference type="Pfam" id="PF13456">
    <property type="entry name" value="RVT_3"/>
    <property type="match status" value="1"/>
</dbReference>
<protein>
    <recommendedName>
        <fullName evidence="2">Reverse transcriptase domain-containing protein</fullName>
    </recommendedName>
</protein>
<dbReference type="InterPro" id="IPR005135">
    <property type="entry name" value="Endo/exonuclease/phosphatase"/>
</dbReference>
<dbReference type="EnsemblPlants" id="evm.model.04.1333">
    <property type="protein sequence ID" value="cds.evm.model.04.1333"/>
    <property type="gene ID" value="evm.TU.04.1333"/>
</dbReference>
<organism evidence="3 4">
    <name type="scientific">Cannabis sativa</name>
    <name type="common">Hemp</name>
    <name type="synonym">Marijuana</name>
    <dbReference type="NCBI Taxonomy" id="3483"/>
    <lineage>
        <taxon>Eukaryota</taxon>
        <taxon>Viridiplantae</taxon>
        <taxon>Streptophyta</taxon>
        <taxon>Embryophyta</taxon>
        <taxon>Tracheophyta</taxon>
        <taxon>Spermatophyta</taxon>
        <taxon>Magnoliopsida</taxon>
        <taxon>eudicotyledons</taxon>
        <taxon>Gunneridae</taxon>
        <taxon>Pentapetalae</taxon>
        <taxon>rosids</taxon>
        <taxon>fabids</taxon>
        <taxon>Rosales</taxon>
        <taxon>Cannabaceae</taxon>
        <taxon>Cannabis</taxon>
    </lineage>
</organism>
<dbReference type="InterPro" id="IPR025836">
    <property type="entry name" value="Zn_knuckle_CX2CX4HX4C"/>
</dbReference>
<dbReference type="InterPro" id="IPR043502">
    <property type="entry name" value="DNA/RNA_pol_sf"/>
</dbReference>
<dbReference type="Pfam" id="PF03372">
    <property type="entry name" value="Exo_endo_phos"/>
    <property type="match status" value="1"/>
</dbReference>
<dbReference type="Pfam" id="PF14392">
    <property type="entry name" value="zf-CCHC_4"/>
    <property type="match status" value="1"/>
</dbReference>
<dbReference type="CDD" id="cd01650">
    <property type="entry name" value="RT_nLTR_like"/>
    <property type="match status" value="1"/>
</dbReference>
<dbReference type="SUPFAM" id="SSF56219">
    <property type="entry name" value="DNase I-like"/>
    <property type="match status" value="1"/>
</dbReference>
<dbReference type="PANTHER" id="PTHR33116:SF86">
    <property type="entry name" value="REVERSE TRANSCRIPTASE DOMAIN-CONTAINING PROTEIN"/>
    <property type="match status" value="1"/>
</dbReference>
<dbReference type="InterPro" id="IPR023213">
    <property type="entry name" value="CAT-like_dom_sf"/>
</dbReference>
<feature type="domain" description="Reverse transcriptase" evidence="2">
    <location>
        <begin position="1358"/>
        <end position="1628"/>
    </location>
</feature>
<proteinExistence type="predicted"/>
<dbReference type="InterPro" id="IPR036397">
    <property type="entry name" value="RNaseH_sf"/>
</dbReference>
<sequence length="2217" mass="251279">MVVSGGEEYHGTKVDHCFEVQVRETEVVAAALPMQDHWLPLSNLDLILPAVDVGVLFCYTNITSGSPTSTTNECFGAKVWALKKALAQALVTFYAFSGELVKNAEGEPELLCNNGGVDFSVASADVELSDLDLYNPDDSFEGKLVPGKKRGVLAVTELKCGGIVVACTFDHRIADAYSANMFFISWAQMAQSKRLSLRPSFRRSLLNPRRHQITPHNYSSIDDMYVPVTALPPPPSSTASAADHLISRIYYVKAEQLEWLQAQADTGNLVKRPTKLESFSAYLWKMVAKCAASDHPGKICKMGLVVDGRRRLCRKKAGADEMESYFGNVLSIPFGGKIVEDLVERPLSWVAGEVREFLETAVTEEHFLGLIDWVEAHRPVQGLAKIYCQGSQDGPAFVVSSGQRFPVKEIDFGWGEPVFGSYHFPWGGDSGAFPVGMPQTPQFTMDDLLDRTSNLRMEDEDGWEINETQEMETSCLMGRFCSNKTMTRTLIRTILGRVWGLSEVDWGVKIKKSTTEATFMAHKNPKEWELELNRFPLTGRVLNLPTRSISARNMCRLASMAGEVIEIQKEDVPKITLNGFFWFKVWVSIDKPLCPGFLFPNSGDKVWLPFRYERLPYMCFSGGIVGHDYKSCAKKQMNVIDGEGNSIPAYGAWLKFEDKPQTNKKKETKKATMNPEFNHSHDMEIGKEDGNLSKKNQETATGNTKETAETSKFDIHGDKSMPRITNKNSNLVEVPISNSFLPFDYTNLMELINDNRTKGKSMGGSSSGIKRRADYWDIGGDEAETEKGNGKRIHRENNDSKLKAPMDNVETGNVWKVIPINFGTTDGNANSGKKGGRKPRIMAKGKNKGDEKNVKEGKPIGNIVQTARVVKPEEISSVSDLISGGLGNPWTLKSLCSHVKDHHPGMIFLAETRLNEAAMERIRIIFGFDSCFVVAAKGKSGGLALLWKDSWEITINSFTVSHIDAKVENGLGFFWRFTGFYGSPDPGGRKHSWLLMERLRDMRQGPWICGGDFNEIMREKEKKGGCLKQASQIREFQKAISYCNFKEIKMEGEFTWCNGRQNNLVFEKLDRVFANPEWIRKFGESKVSLLPWWNSDHRPLILNFRNKTQTSKSDLKWKSRFHYEQAWASEEECGKIVNNVWLDGSNWGTAKGIRGRINHCGEVLNEWNKGKKAELGAKTKKLKKELNYLSSSSGETNWENRRRVEKELNVAEAKEELLWKQRSRALWLTHGDRNTKYFHYKASQRKKKNKINGLFDDNMKWCNKEEEIEHILIHSYTDLFSSSRPNQNKMDILNRCVPNRVSSQDNDMLMKDFTKEEVKEALDQIHPLKAPGKDGLPGLFYHNHWEEVGHEVIATCLEVLNNNMDCSCLNDTLLCLIPKIKDPTKVSDFRPLSLCNVIYKAISKCLANRMKLSMEKVISENQSAFIKGRQIQDNAIIGFESLHCMKNGRFGNGKKMALKLDMSKAYDRVEWDFIEEMMRCLGYEEQWISKIMGCVKTVTFSVLLNGEARGNIVPKRGLRQGDPLSPFLFLICSEGLSCLLNEASRANKIHGLRFGNLGRRLTHLLFADDCLIFVDATMEESNAIKEVLDSYSALSGQCINFTKSNLCVGNKVKNLDGQRLASTLGVTFTENHSKYLGLPACVGKNKKETFGLIRNKVWEKLQGWKMGLFSQAGREVLIKSIIQAIPVYVMSCFQISKGILKEIQALIARFWWGSSTTKHQIHWGSWEKLCKDKWSGGMGFRDLEDFNQALLAKQGWKLITNPDSLVSQVLKALYYPNTDFLGAGHGTWCSNVWRGILWGRELLMKGIRWRVTNGNKVRINEDRWIPRGYPFRLRTMVPIPPNTLIGSFMDENGSWDIRNIKEKMHKEDIPWILGIQANRDGGEDEIVWHDSTTGEYKVSSGYMINYVEKQGPESSNKDMVRNWWKGIWNSNLTPKMKNFIWRVCHNWIPTKTELVKRGIKIDQTCSDCWSKDETIGHALWTCSSLKVIWKETGFWHLFPTSLGLMKDLLEFLMFMANQCSKQKFDRFLGLSWLVWSQRNQRIFQKKNTNLSSWLPWALDYLDNTLIHIHTSSSKKTEQRKVIWCPPPAGTVIVNCDAGFGKNQKGNGMAAVARDQEGNLVAAEVIYTEGNISVLMAEVLAIKLGLQLMQKVPNRPFFVCSDSLTAINWLVAKKIPRAEWGVPLMEILSSNLLIDCKEYCYSFSRRHLIIVVLDSTGA</sequence>
<dbReference type="SUPFAM" id="SSF53098">
    <property type="entry name" value="Ribonuclease H-like"/>
    <property type="match status" value="1"/>
</dbReference>
<reference evidence="3" key="1">
    <citation type="submission" date="2018-11" db="EMBL/GenBank/DDBJ databases">
        <authorList>
            <person name="Grassa J C."/>
        </authorList>
    </citation>
    <scope>NUCLEOTIDE SEQUENCE [LARGE SCALE GENOMIC DNA]</scope>
</reference>
<feature type="compositionally biased region" description="Basic and acidic residues" evidence="1">
    <location>
        <begin position="847"/>
        <end position="856"/>
    </location>
</feature>
<dbReference type="EMBL" id="UZAU01000385">
    <property type="status" value="NOT_ANNOTATED_CDS"/>
    <property type="molecule type" value="Genomic_DNA"/>
</dbReference>
<dbReference type="CDD" id="cd06222">
    <property type="entry name" value="RNase_H_like"/>
    <property type="match status" value="1"/>
</dbReference>
<keyword evidence="4" id="KW-1185">Reference proteome</keyword>
<dbReference type="PROSITE" id="PS50878">
    <property type="entry name" value="RT_POL"/>
    <property type="match status" value="1"/>
</dbReference>
<feature type="compositionally biased region" description="Basic residues" evidence="1">
    <location>
        <begin position="834"/>
        <end position="846"/>
    </location>
</feature>
<dbReference type="PANTHER" id="PTHR33116">
    <property type="entry name" value="REVERSE TRANSCRIPTASE ZINC-BINDING DOMAIN-CONTAINING PROTEIN-RELATED-RELATED"/>
    <property type="match status" value="1"/>
</dbReference>
<evidence type="ECO:0000256" key="1">
    <source>
        <dbReference type="SAM" id="MobiDB-lite"/>
    </source>
</evidence>
<dbReference type="SUPFAM" id="SSF56672">
    <property type="entry name" value="DNA/RNA polymerases"/>
    <property type="match status" value="1"/>
</dbReference>
<dbReference type="GO" id="GO:0003676">
    <property type="term" value="F:nucleic acid binding"/>
    <property type="evidence" value="ECO:0007669"/>
    <property type="project" value="InterPro"/>
</dbReference>
<accession>A0A803PCN1</accession>
<dbReference type="InterPro" id="IPR044730">
    <property type="entry name" value="RNase_H-like_dom_plant"/>
</dbReference>
<dbReference type="Pfam" id="PF00078">
    <property type="entry name" value="RVT_1"/>
    <property type="match status" value="1"/>
</dbReference>
<dbReference type="Proteomes" id="UP000596661">
    <property type="component" value="Chromosome 4"/>
</dbReference>
<evidence type="ECO:0000259" key="2">
    <source>
        <dbReference type="PROSITE" id="PS50878"/>
    </source>
</evidence>
<dbReference type="Pfam" id="PF02458">
    <property type="entry name" value="Transferase"/>
    <property type="match status" value="1"/>
</dbReference>
<dbReference type="Gramene" id="evm.model.04.1333">
    <property type="protein sequence ID" value="cds.evm.model.04.1333"/>
    <property type="gene ID" value="evm.TU.04.1333"/>
</dbReference>
<feature type="compositionally biased region" description="Basic and acidic residues" evidence="1">
    <location>
        <begin position="706"/>
        <end position="721"/>
    </location>
</feature>
<name>A0A803PCN1_CANSA</name>
<dbReference type="InterPro" id="IPR002156">
    <property type="entry name" value="RNaseH_domain"/>
</dbReference>
<dbReference type="Gene3D" id="3.30.559.10">
    <property type="entry name" value="Chloramphenicol acetyltransferase-like domain"/>
    <property type="match status" value="2"/>
</dbReference>
<feature type="compositionally biased region" description="Basic and acidic residues" evidence="1">
    <location>
        <begin position="678"/>
        <end position="697"/>
    </location>
</feature>
<dbReference type="Gene3D" id="3.60.10.10">
    <property type="entry name" value="Endonuclease/exonuclease/phosphatase"/>
    <property type="match status" value="1"/>
</dbReference>
<reference evidence="3" key="2">
    <citation type="submission" date="2021-03" db="UniProtKB">
        <authorList>
            <consortium name="EnsemblPlants"/>
        </authorList>
    </citation>
    <scope>IDENTIFICATION</scope>
</reference>
<dbReference type="InterPro" id="IPR036691">
    <property type="entry name" value="Endo/exonu/phosph_ase_sf"/>
</dbReference>
<feature type="region of interest" description="Disordered" evidence="1">
    <location>
        <begin position="826"/>
        <end position="856"/>
    </location>
</feature>
<dbReference type="Gene3D" id="3.30.420.10">
    <property type="entry name" value="Ribonuclease H-like superfamily/Ribonuclease H"/>
    <property type="match status" value="1"/>
</dbReference>
<dbReference type="InterPro" id="IPR012337">
    <property type="entry name" value="RNaseH-like_sf"/>
</dbReference>
<dbReference type="InterPro" id="IPR000477">
    <property type="entry name" value="RT_dom"/>
</dbReference>
<evidence type="ECO:0000313" key="3">
    <source>
        <dbReference type="EnsemblPlants" id="cds.evm.model.04.1333"/>
    </source>
</evidence>
<dbReference type="Pfam" id="PF13966">
    <property type="entry name" value="zf-RVT"/>
    <property type="match status" value="1"/>
</dbReference>
<feature type="region of interest" description="Disordered" evidence="1">
    <location>
        <begin position="661"/>
        <end position="721"/>
    </location>
</feature>
<evidence type="ECO:0000313" key="4">
    <source>
        <dbReference type="Proteomes" id="UP000596661"/>
    </source>
</evidence>